<gene>
    <name evidence="1" type="ORF">C1645_826906</name>
</gene>
<protein>
    <submittedName>
        <fullName evidence="1">Uncharacterized protein</fullName>
    </submittedName>
</protein>
<proteinExistence type="predicted"/>
<dbReference type="AlphaFoldDB" id="A0A397SPL5"/>
<accession>A0A397SPL5</accession>
<keyword evidence="2" id="KW-1185">Reference proteome</keyword>
<reference evidence="1 2" key="1">
    <citation type="submission" date="2018-06" db="EMBL/GenBank/DDBJ databases">
        <title>Comparative genomics reveals the genomic features of Rhizophagus irregularis, R. cerebriforme, R. diaphanum and Gigaspora rosea, and their symbiotic lifestyle signature.</title>
        <authorList>
            <person name="Morin E."/>
            <person name="San Clemente H."/>
            <person name="Chen E.C.H."/>
            <person name="De La Providencia I."/>
            <person name="Hainaut M."/>
            <person name="Kuo A."/>
            <person name="Kohler A."/>
            <person name="Murat C."/>
            <person name="Tang N."/>
            <person name="Roy S."/>
            <person name="Loubradou J."/>
            <person name="Henrissat B."/>
            <person name="Grigoriev I.V."/>
            <person name="Corradi N."/>
            <person name="Roux C."/>
            <person name="Martin F.M."/>
        </authorList>
    </citation>
    <scope>NUCLEOTIDE SEQUENCE [LARGE SCALE GENOMIC DNA]</scope>
    <source>
        <strain evidence="1 2">DAOM 227022</strain>
    </source>
</reference>
<dbReference type="EMBL" id="QKYT01000280">
    <property type="protein sequence ID" value="RIA88073.1"/>
    <property type="molecule type" value="Genomic_DNA"/>
</dbReference>
<comment type="caution">
    <text evidence="1">The sequence shown here is derived from an EMBL/GenBank/DDBJ whole genome shotgun (WGS) entry which is preliminary data.</text>
</comment>
<evidence type="ECO:0000313" key="1">
    <source>
        <dbReference type="EMBL" id="RIA88073.1"/>
    </source>
</evidence>
<evidence type="ECO:0000313" key="2">
    <source>
        <dbReference type="Proteomes" id="UP000265703"/>
    </source>
</evidence>
<name>A0A397SPL5_9GLOM</name>
<organism evidence="1 2">
    <name type="scientific">Glomus cerebriforme</name>
    <dbReference type="NCBI Taxonomy" id="658196"/>
    <lineage>
        <taxon>Eukaryota</taxon>
        <taxon>Fungi</taxon>
        <taxon>Fungi incertae sedis</taxon>
        <taxon>Mucoromycota</taxon>
        <taxon>Glomeromycotina</taxon>
        <taxon>Glomeromycetes</taxon>
        <taxon>Glomerales</taxon>
        <taxon>Glomeraceae</taxon>
        <taxon>Glomus</taxon>
    </lineage>
</organism>
<dbReference type="Proteomes" id="UP000265703">
    <property type="component" value="Unassembled WGS sequence"/>
</dbReference>
<sequence>MEEELRGLLWSVTSYIIFLVSDYVKIHEENMVARKVSNDAAETLVLLSEMGERANVTLRDVEEKNEEDEEDYGMEQGM</sequence>